<reference evidence="1" key="1">
    <citation type="journal article" date="2014" name="Front. Microbiol.">
        <title>High frequency of phylogenetically diverse reductive dehalogenase-homologous genes in deep subseafloor sedimentary metagenomes.</title>
        <authorList>
            <person name="Kawai M."/>
            <person name="Futagami T."/>
            <person name="Toyoda A."/>
            <person name="Takaki Y."/>
            <person name="Nishi S."/>
            <person name="Hori S."/>
            <person name="Arai W."/>
            <person name="Tsubouchi T."/>
            <person name="Morono Y."/>
            <person name="Uchiyama I."/>
            <person name="Ito T."/>
            <person name="Fujiyama A."/>
            <person name="Inagaki F."/>
            <person name="Takami H."/>
        </authorList>
    </citation>
    <scope>NUCLEOTIDE SEQUENCE</scope>
    <source>
        <strain evidence="1">Expedition CK06-06</strain>
    </source>
</reference>
<organism evidence="1">
    <name type="scientific">marine sediment metagenome</name>
    <dbReference type="NCBI Taxonomy" id="412755"/>
    <lineage>
        <taxon>unclassified sequences</taxon>
        <taxon>metagenomes</taxon>
        <taxon>ecological metagenomes</taxon>
    </lineage>
</organism>
<gene>
    <name evidence="1" type="ORF">S01H1_29780</name>
</gene>
<sequence length="84" mass="9348">MMGSIHKIWGKIMKRVVPMVATAISTMSGHVVFVAEDSSVSVMLMNPPSYRNLVVPIPLSFPLESWVTNCTQEQKIEVDEFGHS</sequence>
<name>X0U0B6_9ZZZZ</name>
<comment type="caution">
    <text evidence="1">The sequence shown here is derived from an EMBL/GenBank/DDBJ whole genome shotgun (WGS) entry which is preliminary data.</text>
</comment>
<dbReference type="AlphaFoldDB" id="X0U0B6"/>
<accession>X0U0B6</accession>
<proteinExistence type="predicted"/>
<evidence type="ECO:0000313" key="1">
    <source>
        <dbReference type="EMBL" id="GAF92826.1"/>
    </source>
</evidence>
<protein>
    <submittedName>
        <fullName evidence="1">Uncharacterized protein</fullName>
    </submittedName>
</protein>
<dbReference type="EMBL" id="BARS01018291">
    <property type="protein sequence ID" value="GAF92826.1"/>
    <property type="molecule type" value="Genomic_DNA"/>
</dbReference>